<dbReference type="RefSeq" id="WP_025413352.1">
    <property type="nucleotide sequence ID" value="NZ_CP007128.1"/>
</dbReference>
<dbReference type="NCBIfam" id="TIGR02595">
    <property type="entry name" value="PEP_CTERM"/>
    <property type="match status" value="1"/>
</dbReference>
<dbReference type="InParanoid" id="W0RLG0"/>
<reference evidence="3 4" key="1">
    <citation type="journal article" date="2014" name="Genome Announc.">
        <title>Genome Sequence and Methylome of Soil Bacterium Gemmatirosa kalamazoonensis KBS708T, a Member of the Rarely Cultivated Gemmatimonadetes Phylum.</title>
        <authorList>
            <person name="Debruyn J.M."/>
            <person name="Radosevich M."/>
            <person name="Wommack K.E."/>
            <person name="Polson S.W."/>
            <person name="Hauser L.J."/>
            <person name="Fawaz M.N."/>
            <person name="Korlach J."/>
            <person name="Tsai Y.C."/>
        </authorList>
    </citation>
    <scope>NUCLEOTIDE SEQUENCE [LARGE SCALE GENOMIC DNA]</scope>
    <source>
        <strain evidence="3 4">KBS708</strain>
    </source>
</reference>
<dbReference type="Proteomes" id="UP000019151">
    <property type="component" value="Chromosome"/>
</dbReference>
<dbReference type="PATRIC" id="fig|861299.3.peg.4435"/>
<dbReference type="EMBL" id="CP007128">
    <property type="protein sequence ID" value="AHG91919.1"/>
    <property type="molecule type" value="Genomic_DNA"/>
</dbReference>
<dbReference type="OrthoDB" id="7060801at2"/>
<evidence type="ECO:0000313" key="4">
    <source>
        <dbReference type="Proteomes" id="UP000019151"/>
    </source>
</evidence>
<name>W0RLG0_9BACT</name>
<evidence type="ECO:0000259" key="2">
    <source>
        <dbReference type="Pfam" id="PF07589"/>
    </source>
</evidence>
<dbReference type="eggNOG" id="ENOG5030CFG">
    <property type="taxonomic scope" value="Bacteria"/>
</dbReference>
<proteinExistence type="predicted"/>
<protein>
    <submittedName>
        <fullName evidence="3">PEP motif putative anchor domain protein</fullName>
    </submittedName>
</protein>
<gene>
    <name evidence="3" type="ORF">J421_4382</name>
</gene>
<dbReference type="KEGG" id="gba:J421_4382"/>
<accession>W0RLG0</accession>
<keyword evidence="4" id="KW-1185">Reference proteome</keyword>
<evidence type="ECO:0000313" key="3">
    <source>
        <dbReference type="EMBL" id="AHG91919.1"/>
    </source>
</evidence>
<dbReference type="AlphaFoldDB" id="W0RLG0"/>
<dbReference type="Pfam" id="PF07589">
    <property type="entry name" value="PEP-CTERM"/>
    <property type="match status" value="1"/>
</dbReference>
<feature type="chain" id="PRO_5004794256" evidence="1">
    <location>
        <begin position="23"/>
        <end position="292"/>
    </location>
</feature>
<sequence>MRTFAHATLAAAVLLSAAVTPAQPVFISTGLPDGRLGTASNTAGGGQIERETADDFLLTHVSSLTSASFYGLLPRGLTPSDITALSVEIYGVFPVASNVGRTSGPPLFSTPLVPTRVNSPSDVDLVGRSIGSGLTFSATLLGPFNVANSVVNGINPTPGNLTGGEGPVSGDEVRIDVTFTDPFILQAGHYFIVPTVGLTNGTFLWLSAAKPIVGGTPFLPDLQTWIRNANLDPDWLRVGTDVIGAPSTGGPPPTFNAAFTLSGAAVPEPSTLALLAGGLTLVAGIGARRRRT</sequence>
<evidence type="ECO:0000256" key="1">
    <source>
        <dbReference type="SAM" id="SignalP"/>
    </source>
</evidence>
<feature type="domain" description="Ice-binding protein C-terminal" evidence="2">
    <location>
        <begin position="265"/>
        <end position="290"/>
    </location>
</feature>
<keyword evidence="1" id="KW-0732">Signal</keyword>
<organism evidence="3 4">
    <name type="scientific">Gemmatirosa kalamazoonensis</name>
    <dbReference type="NCBI Taxonomy" id="861299"/>
    <lineage>
        <taxon>Bacteria</taxon>
        <taxon>Pseudomonadati</taxon>
        <taxon>Gemmatimonadota</taxon>
        <taxon>Gemmatimonadia</taxon>
        <taxon>Gemmatimonadales</taxon>
        <taxon>Gemmatimonadaceae</taxon>
        <taxon>Gemmatirosa</taxon>
    </lineage>
</organism>
<dbReference type="InterPro" id="IPR013424">
    <property type="entry name" value="Ice-binding_C"/>
</dbReference>
<feature type="signal peptide" evidence="1">
    <location>
        <begin position="1"/>
        <end position="22"/>
    </location>
</feature>
<dbReference type="HOGENOM" id="CLU_959345_0_0_0"/>